<accession>A0AAP9SQ44</accession>
<name>A0AAP9SQ44_PSEPU</name>
<sequence length="131" mass="14971">MPNESHSKGMKELNPWLENGAISRDKVRTYIQSEQSDMTNRLALGEDSHAIVESQQDRLHGYLTDWEDADRMQFHTIYSQEYTKILNESTVAIQASTKKMVDEQKALKAKAYSAVIGAAVALFFIIMIFKR</sequence>
<gene>
    <name evidence="2" type="ORF">A3L25_018395</name>
</gene>
<feature type="transmembrane region" description="Helical" evidence="1">
    <location>
        <begin position="109"/>
        <end position="129"/>
    </location>
</feature>
<dbReference type="Proteomes" id="UP000076857">
    <property type="component" value="Chromosome"/>
</dbReference>
<evidence type="ECO:0000256" key="1">
    <source>
        <dbReference type="SAM" id="Phobius"/>
    </source>
</evidence>
<dbReference type="EMBL" id="CP050951">
    <property type="protein sequence ID" value="QJQ11307.1"/>
    <property type="molecule type" value="Genomic_DNA"/>
</dbReference>
<keyword evidence="1" id="KW-1133">Transmembrane helix</keyword>
<evidence type="ECO:0000313" key="2">
    <source>
        <dbReference type="EMBL" id="QJQ11307.1"/>
    </source>
</evidence>
<dbReference type="AlphaFoldDB" id="A0AAP9SQ44"/>
<proteinExistence type="predicted"/>
<dbReference type="RefSeq" id="WP_155737874.1">
    <property type="nucleotide sequence ID" value="NZ_CP050951.1"/>
</dbReference>
<reference evidence="2 3" key="2">
    <citation type="submission" date="2020-04" db="EMBL/GenBank/DDBJ databases">
        <title>Complete genome sequence of Pseudomonas putida strain JQ581.</title>
        <authorList>
            <person name="Mu Y."/>
        </authorList>
    </citation>
    <scope>NUCLEOTIDE SEQUENCE [LARGE SCALE GENOMIC DNA]</scope>
    <source>
        <strain evidence="2 3">JQ581</strain>
    </source>
</reference>
<protein>
    <submittedName>
        <fullName evidence="2">Uncharacterized protein</fullName>
    </submittedName>
</protein>
<evidence type="ECO:0000313" key="3">
    <source>
        <dbReference type="Proteomes" id="UP000076857"/>
    </source>
</evidence>
<keyword evidence="1" id="KW-0472">Membrane</keyword>
<organism evidence="2 3">
    <name type="scientific">Pseudomonas putida</name>
    <name type="common">Arthrobacter siderocapsulatus</name>
    <dbReference type="NCBI Taxonomy" id="303"/>
    <lineage>
        <taxon>Bacteria</taxon>
        <taxon>Pseudomonadati</taxon>
        <taxon>Pseudomonadota</taxon>
        <taxon>Gammaproteobacteria</taxon>
        <taxon>Pseudomonadales</taxon>
        <taxon>Pseudomonadaceae</taxon>
        <taxon>Pseudomonas</taxon>
    </lineage>
</organism>
<reference evidence="2 3" key="1">
    <citation type="submission" date="2016-04" db="EMBL/GenBank/DDBJ databases">
        <authorList>
            <person name="Qiu J."/>
        </authorList>
    </citation>
    <scope>NUCLEOTIDE SEQUENCE [LARGE SCALE GENOMIC DNA]</scope>
    <source>
        <strain evidence="2 3">JQ581</strain>
    </source>
</reference>
<keyword evidence="1" id="KW-0812">Transmembrane</keyword>